<dbReference type="STRING" id="699431.SY89_02333"/>
<accession>A0A0P7H0E5</accession>
<gene>
    <name evidence="2" type="ORF">SY89_02333</name>
</gene>
<dbReference type="Proteomes" id="UP000050535">
    <property type="component" value="Unassembled WGS sequence"/>
</dbReference>
<feature type="transmembrane region" description="Helical" evidence="1">
    <location>
        <begin position="42"/>
        <end position="59"/>
    </location>
</feature>
<proteinExistence type="predicted"/>
<sequence>MTDKSVLNVSIDDRVEIGLSLLAVVAGAAAAYYTGKTGEPHPLFLVCTGLTLFVLFFTGDE</sequence>
<dbReference type="OrthoDB" id="263271at2157"/>
<dbReference type="EMBL" id="LGUC01000001">
    <property type="protein sequence ID" value="KPN31585.1"/>
    <property type="molecule type" value="Genomic_DNA"/>
</dbReference>
<keyword evidence="1" id="KW-1133">Transmembrane helix</keyword>
<name>A0A0P7H0E5_9EURY</name>
<keyword evidence="1" id="KW-0472">Membrane</keyword>
<reference evidence="3" key="1">
    <citation type="submission" date="2013-11" db="EMBL/GenBank/DDBJ databases">
        <authorList>
            <person name="Hoang H.T."/>
            <person name="Killian M.L."/>
            <person name="Madson D.M."/>
            <person name="Arruda P.H.E."/>
            <person name="Sun D."/>
            <person name="Schwartz K.J."/>
            <person name="Yoon K."/>
        </authorList>
    </citation>
    <scope>NUCLEOTIDE SEQUENCE [LARGE SCALE GENOMIC DNA]</scope>
    <source>
        <strain evidence="3">CDK2</strain>
    </source>
</reference>
<protein>
    <submittedName>
        <fullName evidence="2">Uncharacterized protein</fullName>
    </submittedName>
</protein>
<feature type="transmembrane region" description="Helical" evidence="1">
    <location>
        <begin position="17"/>
        <end position="35"/>
    </location>
</feature>
<dbReference type="RefSeq" id="WP_054584139.1">
    <property type="nucleotide sequence ID" value="NZ_LGUC01000001.1"/>
</dbReference>
<comment type="caution">
    <text evidence="2">The sequence shown here is derived from an EMBL/GenBank/DDBJ whole genome shotgun (WGS) entry which is preliminary data.</text>
</comment>
<keyword evidence="3" id="KW-1185">Reference proteome</keyword>
<evidence type="ECO:0000313" key="2">
    <source>
        <dbReference type="EMBL" id="KPN31585.1"/>
    </source>
</evidence>
<keyword evidence="1" id="KW-0812">Transmembrane</keyword>
<evidence type="ECO:0000256" key="1">
    <source>
        <dbReference type="SAM" id="Phobius"/>
    </source>
</evidence>
<evidence type="ECO:0000313" key="3">
    <source>
        <dbReference type="Proteomes" id="UP000050535"/>
    </source>
</evidence>
<dbReference type="AlphaFoldDB" id="A0A0P7H0E5"/>
<organism evidence="2 3">
    <name type="scientific">Halolamina pelagica</name>
    <dbReference type="NCBI Taxonomy" id="699431"/>
    <lineage>
        <taxon>Archaea</taxon>
        <taxon>Methanobacteriati</taxon>
        <taxon>Methanobacteriota</taxon>
        <taxon>Stenosarchaea group</taxon>
        <taxon>Halobacteria</taxon>
        <taxon>Halobacteriales</taxon>
        <taxon>Haloferacaceae</taxon>
    </lineage>
</organism>